<protein>
    <submittedName>
        <fullName evidence="5">Beta glucosidase 11</fullName>
    </submittedName>
</protein>
<dbReference type="PANTHER" id="PTHR10353">
    <property type="entry name" value="GLYCOSYL HYDROLASE"/>
    <property type="match status" value="1"/>
</dbReference>
<comment type="caution">
    <text evidence="5">The sequence shown here is derived from an EMBL/GenBank/DDBJ whole genome shotgun (WGS) entry which is preliminary data.</text>
</comment>
<gene>
    <name evidence="5" type="ORF">LUZ62_044663</name>
</gene>
<dbReference type="InterPro" id="IPR001360">
    <property type="entry name" value="Glyco_hydro_1"/>
</dbReference>
<dbReference type="PANTHER" id="PTHR10353:SF29">
    <property type="entry name" value="BETA-GLUCOSIDASE 11"/>
    <property type="match status" value="1"/>
</dbReference>
<dbReference type="AlphaFoldDB" id="A0AAV8FJE8"/>
<dbReference type="SUPFAM" id="SSF51445">
    <property type="entry name" value="(Trans)glycosidases"/>
    <property type="match status" value="1"/>
</dbReference>
<dbReference type="GO" id="GO:0008422">
    <property type="term" value="F:beta-glucosidase activity"/>
    <property type="evidence" value="ECO:0007669"/>
    <property type="project" value="TreeGrafter"/>
</dbReference>
<dbReference type="InterPro" id="IPR017853">
    <property type="entry name" value="GH"/>
</dbReference>
<reference evidence="5" key="1">
    <citation type="submission" date="2022-08" db="EMBL/GenBank/DDBJ databases">
        <authorList>
            <person name="Marques A."/>
        </authorList>
    </citation>
    <scope>NUCLEOTIDE SEQUENCE</scope>
    <source>
        <strain evidence="5">RhyPub2mFocal</strain>
        <tissue evidence="5">Leaves</tissue>
    </source>
</reference>
<keyword evidence="6" id="KW-1185">Reference proteome</keyword>
<dbReference type="Proteomes" id="UP001140206">
    <property type="component" value="Chromosome 2"/>
</dbReference>
<keyword evidence="4" id="KW-0732">Signal</keyword>
<evidence type="ECO:0000256" key="3">
    <source>
        <dbReference type="RuleBase" id="RU003690"/>
    </source>
</evidence>
<evidence type="ECO:0000256" key="1">
    <source>
        <dbReference type="ARBA" id="ARBA00010838"/>
    </source>
</evidence>
<evidence type="ECO:0000313" key="5">
    <source>
        <dbReference type="EMBL" id="KAJ4793417.1"/>
    </source>
</evidence>
<keyword evidence="2" id="KW-0378">Hydrolase</keyword>
<feature type="signal peptide" evidence="4">
    <location>
        <begin position="1"/>
        <end position="27"/>
    </location>
</feature>
<dbReference type="GO" id="GO:0005975">
    <property type="term" value="P:carbohydrate metabolic process"/>
    <property type="evidence" value="ECO:0007669"/>
    <property type="project" value="InterPro"/>
</dbReference>
<comment type="similarity">
    <text evidence="1 3">Belongs to the glycosyl hydrolase 1 family.</text>
</comment>
<accession>A0AAV8FJE8</accession>
<evidence type="ECO:0000313" key="6">
    <source>
        <dbReference type="Proteomes" id="UP001140206"/>
    </source>
</evidence>
<sequence length="328" mass="37391">MQMRKRERSLVGVLCCFLLLEIERSVGLELEFTRSDFLSDFVFGSATSAYQVEGAAHEDFRSDSIWDNYTHSRMVPGKSTGDVAADGNHKYKEDVKLMADMGLEAYRFSISWSRLIFVETGEINPKGVEYYNNLINELLNQGIQVHVMLYQLDLPQSLEDKYHGWLSPKIIDDFTAYADVCFREFGDRVKYWTTMAQPNILSIAGYDQGSWPPSHCSNPFGVIHCTIGNSAVEPYIVMHNLLLAHASVYNLYHTKYYELQKGKVGINVYTLGLRPFSDSAADEKAVRRFRDFFIGWILDPLAFGEYPSIMKKIVGSRLPSFTKGQSKM</sequence>
<dbReference type="EMBL" id="JAMFTS010000002">
    <property type="protein sequence ID" value="KAJ4793417.1"/>
    <property type="molecule type" value="Genomic_DNA"/>
</dbReference>
<dbReference type="Gene3D" id="3.20.20.80">
    <property type="entry name" value="Glycosidases"/>
    <property type="match status" value="1"/>
</dbReference>
<dbReference type="InterPro" id="IPR033132">
    <property type="entry name" value="GH_1_N_CS"/>
</dbReference>
<dbReference type="Pfam" id="PF00232">
    <property type="entry name" value="Glyco_hydro_1"/>
    <property type="match status" value="1"/>
</dbReference>
<organism evidence="5 6">
    <name type="scientific">Rhynchospora pubera</name>
    <dbReference type="NCBI Taxonomy" id="906938"/>
    <lineage>
        <taxon>Eukaryota</taxon>
        <taxon>Viridiplantae</taxon>
        <taxon>Streptophyta</taxon>
        <taxon>Embryophyta</taxon>
        <taxon>Tracheophyta</taxon>
        <taxon>Spermatophyta</taxon>
        <taxon>Magnoliopsida</taxon>
        <taxon>Liliopsida</taxon>
        <taxon>Poales</taxon>
        <taxon>Cyperaceae</taxon>
        <taxon>Cyperoideae</taxon>
        <taxon>Rhynchosporeae</taxon>
        <taxon>Rhynchospora</taxon>
    </lineage>
</organism>
<evidence type="ECO:0000256" key="4">
    <source>
        <dbReference type="SAM" id="SignalP"/>
    </source>
</evidence>
<evidence type="ECO:0000256" key="2">
    <source>
        <dbReference type="ARBA" id="ARBA00022801"/>
    </source>
</evidence>
<proteinExistence type="inferred from homology"/>
<name>A0AAV8FJE8_9POAL</name>
<dbReference type="PROSITE" id="PS00653">
    <property type="entry name" value="GLYCOSYL_HYDROL_F1_2"/>
    <property type="match status" value="1"/>
</dbReference>
<feature type="chain" id="PRO_5043899939" evidence="4">
    <location>
        <begin position="28"/>
        <end position="328"/>
    </location>
</feature>